<keyword evidence="5 8" id="KW-0812">Transmembrane</keyword>
<feature type="transmembrane region" description="Helical" evidence="8">
    <location>
        <begin position="177"/>
        <end position="200"/>
    </location>
</feature>
<comment type="similarity">
    <text evidence="2">Belongs to the ABC-2 integral membrane protein family.</text>
</comment>
<accession>A0A9D7XKS6</accession>
<evidence type="ECO:0000256" key="1">
    <source>
        <dbReference type="ARBA" id="ARBA00004651"/>
    </source>
</evidence>
<dbReference type="PANTHER" id="PTHR30294:SF29">
    <property type="entry name" value="MULTIDRUG ABC TRANSPORTER PERMEASE YBHS-RELATED"/>
    <property type="match status" value="1"/>
</dbReference>
<dbReference type="Proteomes" id="UP000886657">
    <property type="component" value="Unassembled WGS sequence"/>
</dbReference>
<keyword evidence="6 8" id="KW-1133">Transmembrane helix</keyword>
<evidence type="ECO:0000313" key="10">
    <source>
        <dbReference type="EMBL" id="MBK9795919.1"/>
    </source>
</evidence>
<organism evidence="10 11">
    <name type="scientific">Candidatus Geothrix skivensis</name>
    <dbReference type="NCBI Taxonomy" id="2954439"/>
    <lineage>
        <taxon>Bacteria</taxon>
        <taxon>Pseudomonadati</taxon>
        <taxon>Acidobacteriota</taxon>
        <taxon>Holophagae</taxon>
        <taxon>Holophagales</taxon>
        <taxon>Holophagaceae</taxon>
        <taxon>Geothrix</taxon>
    </lineage>
</organism>
<feature type="domain" description="ABC transmembrane type-2" evidence="9">
    <location>
        <begin position="130"/>
        <end position="370"/>
    </location>
</feature>
<evidence type="ECO:0000256" key="4">
    <source>
        <dbReference type="ARBA" id="ARBA00022475"/>
    </source>
</evidence>
<feature type="transmembrane region" description="Helical" evidence="8">
    <location>
        <begin position="288"/>
        <end position="307"/>
    </location>
</feature>
<dbReference type="GO" id="GO:0005886">
    <property type="term" value="C:plasma membrane"/>
    <property type="evidence" value="ECO:0007669"/>
    <property type="project" value="UniProtKB-SubCell"/>
</dbReference>
<dbReference type="InterPro" id="IPR013525">
    <property type="entry name" value="ABC2_TM"/>
</dbReference>
<dbReference type="InterPro" id="IPR047817">
    <property type="entry name" value="ABC2_TM_bact-type"/>
</dbReference>
<dbReference type="Pfam" id="PF12698">
    <property type="entry name" value="ABC2_membrane_3"/>
    <property type="match status" value="1"/>
</dbReference>
<comment type="caution">
    <text evidence="10">The sequence shown here is derived from an EMBL/GenBank/DDBJ whole genome shotgun (WGS) entry which is preliminary data.</text>
</comment>
<gene>
    <name evidence="10" type="ORF">IPP58_05400</name>
</gene>
<keyword evidence="4" id="KW-1003">Cell membrane</keyword>
<dbReference type="Gene3D" id="3.40.1710.10">
    <property type="entry name" value="abc type-2 transporter like domain"/>
    <property type="match status" value="1"/>
</dbReference>
<feature type="transmembrane region" description="Helical" evidence="8">
    <location>
        <begin position="21"/>
        <end position="42"/>
    </location>
</feature>
<evidence type="ECO:0000259" key="9">
    <source>
        <dbReference type="PROSITE" id="PS51012"/>
    </source>
</evidence>
<dbReference type="PANTHER" id="PTHR30294">
    <property type="entry name" value="MEMBRANE COMPONENT OF ABC TRANSPORTER YHHJ-RELATED"/>
    <property type="match status" value="1"/>
</dbReference>
<comment type="subcellular location">
    <subcellularLocation>
        <location evidence="1">Cell membrane</location>
        <topology evidence="1">Multi-pass membrane protein</topology>
    </subcellularLocation>
</comment>
<keyword evidence="7 8" id="KW-0472">Membrane</keyword>
<proteinExistence type="inferred from homology"/>
<reference evidence="10" key="1">
    <citation type="submission" date="2020-10" db="EMBL/GenBank/DDBJ databases">
        <title>Connecting structure to function with the recovery of over 1000 high-quality activated sludge metagenome-assembled genomes encoding full-length rRNA genes using long-read sequencing.</title>
        <authorList>
            <person name="Singleton C.M."/>
            <person name="Petriglieri F."/>
            <person name="Kristensen J.M."/>
            <person name="Kirkegaard R.H."/>
            <person name="Michaelsen T.Y."/>
            <person name="Andersen M.H."/>
            <person name="Karst S.M."/>
            <person name="Dueholm M.S."/>
            <person name="Nielsen P.H."/>
            <person name="Albertsen M."/>
        </authorList>
    </citation>
    <scope>NUCLEOTIDE SEQUENCE</scope>
    <source>
        <strain evidence="10">Skiv_18-Q3-R9-52_MAXAC.067</strain>
    </source>
</reference>
<feature type="transmembrane region" description="Helical" evidence="8">
    <location>
        <begin position="227"/>
        <end position="248"/>
    </location>
</feature>
<evidence type="ECO:0000256" key="7">
    <source>
        <dbReference type="ARBA" id="ARBA00023136"/>
    </source>
</evidence>
<evidence type="ECO:0000256" key="5">
    <source>
        <dbReference type="ARBA" id="ARBA00022692"/>
    </source>
</evidence>
<evidence type="ECO:0000256" key="3">
    <source>
        <dbReference type="ARBA" id="ARBA00022448"/>
    </source>
</evidence>
<evidence type="ECO:0000313" key="11">
    <source>
        <dbReference type="Proteomes" id="UP000886657"/>
    </source>
</evidence>
<dbReference type="GO" id="GO:0140359">
    <property type="term" value="F:ABC-type transporter activity"/>
    <property type="evidence" value="ECO:0007669"/>
    <property type="project" value="InterPro"/>
</dbReference>
<feature type="transmembrane region" description="Helical" evidence="8">
    <location>
        <begin position="341"/>
        <end position="362"/>
    </location>
</feature>
<evidence type="ECO:0000256" key="2">
    <source>
        <dbReference type="ARBA" id="ARBA00007783"/>
    </source>
</evidence>
<name>A0A9D7XKS6_9BACT</name>
<protein>
    <submittedName>
        <fullName evidence="10">ABC transporter permease</fullName>
    </submittedName>
</protein>
<dbReference type="InterPro" id="IPR051449">
    <property type="entry name" value="ABC-2_transporter_component"/>
</dbReference>
<keyword evidence="3" id="KW-0813">Transport</keyword>
<dbReference type="EMBL" id="JADKIO010000005">
    <property type="protein sequence ID" value="MBK9795919.1"/>
    <property type="molecule type" value="Genomic_DNA"/>
</dbReference>
<dbReference type="AlphaFoldDB" id="A0A9D7XKS6"/>
<dbReference type="PROSITE" id="PS51012">
    <property type="entry name" value="ABC_TM2"/>
    <property type="match status" value="1"/>
</dbReference>
<evidence type="ECO:0000256" key="6">
    <source>
        <dbReference type="ARBA" id="ARBA00022989"/>
    </source>
</evidence>
<feature type="transmembrane region" description="Helical" evidence="8">
    <location>
        <begin position="254"/>
        <end position="276"/>
    </location>
</feature>
<sequence length="372" mass="39980">MSARRLRALCLKEAYQIIRDPSSILVAFVMPVVLLFVFGYAINLDSSSLRLGLVMEDQGPAAVQFEQTLKASGNFVVEAGPSKAALLERMAHGRLRGVVVVRGDFGARLAQGQGGAAIQVLTDGSEPNTASFVGSYVEGLWQTWQQQRGQNLARHERPMIEVQSRAWFNPSTVSRNFLVPGSIAVVMTIIGALLTSLVVAREWERGTMEALLATPVTKAEMLLSKILPYYALGMVAMALCLLVAVVLMDVPFRGSLLALFVLSSLFLGCALGNGLFLSTVMKNQFNAASAALVSAFLPSMMLSGFVFEISSMPTALRALTYLIPARYFAGSLQTLFQAGTLVPLLAANALGLALLTVLWLGLTAMKTGRTLE</sequence>
<evidence type="ECO:0000256" key="8">
    <source>
        <dbReference type="SAM" id="Phobius"/>
    </source>
</evidence>